<feature type="domain" description="ABC transmembrane type-1" evidence="8">
    <location>
        <begin position="99"/>
        <end position="289"/>
    </location>
</feature>
<dbReference type="PANTHER" id="PTHR43386:SF1">
    <property type="entry name" value="D,D-DIPEPTIDE TRANSPORT SYSTEM PERMEASE PROTEIN DDPC-RELATED"/>
    <property type="match status" value="1"/>
</dbReference>
<protein>
    <submittedName>
        <fullName evidence="9">Dipeptide transport system permease protein DppC (TC 3.A.1.5.2)</fullName>
    </submittedName>
</protein>
<evidence type="ECO:0000313" key="9">
    <source>
        <dbReference type="EMBL" id="CUS50034.1"/>
    </source>
</evidence>
<dbReference type="Pfam" id="PF12911">
    <property type="entry name" value="OppC_N"/>
    <property type="match status" value="1"/>
</dbReference>
<dbReference type="EMBL" id="CZRL01000009">
    <property type="protein sequence ID" value="CUS50034.1"/>
    <property type="molecule type" value="Genomic_DNA"/>
</dbReference>
<sequence>MIAGKIMASAESVQFIVPDEIRKPWYVKLGDLMRRQPLGTAGAFVVILMVLATIFAEVLSPYDPEMISFESMLVPPSIDHWMGTDAFGRDILTRIIYGARTALFVGFTAAFVGSTLGLILGVASAYFGGLFDLVVQRLVDILMAFPLIVLALAVVATLGAGTVNVVIAITIPFIPQCARVVRSSALAIREIPYVDAARALGFGHSRIIMRHMVPNVMAPYLIMVTTFVGHAILLEASLSYLGLGVQEPTAAWGLMLQGGAEEFAESAPWVPIFPGLAITLAVFGFNLFGDALRDLLDPRLRAR</sequence>
<proteinExistence type="predicted"/>
<comment type="subcellular location">
    <subcellularLocation>
        <location evidence="1">Cell membrane</location>
        <topology evidence="1">Multi-pass membrane protein</topology>
    </subcellularLocation>
</comment>
<dbReference type="InterPro" id="IPR050366">
    <property type="entry name" value="BP-dependent_transpt_permease"/>
</dbReference>
<dbReference type="PANTHER" id="PTHR43386">
    <property type="entry name" value="OLIGOPEPTIDE TRANSPORT SYSTEM PERMEASE PROTEIN APPC"/>
    <property type="match status" value="1"/>
</dbReference>
<evidence type="ECO:0000256" key="2">
    <source>
        <dbReference type="ARBA" id="ARBA00022448"/>
    </source>
</evidence>
<name>A0A160TP05_9ZZZZ</name>
<evidence type="ECO:0000256" key="5">
    <source>
        <dbReference type="ARBA" id="ARBA00022989"/>
    </source>
</evidence>
<dbReference type="PROSITE" id="PS50928">
    <property type="entry name" value="ABC_TM1"/>
    <property type="match status" value="1"/>
</dbReference>
<gene>
    <name evidence="9" type="ORF">MGWOODY_XGa1735</name>
</gene>
<accession>A0A160TP05</accession>
<feature type="transmembrane region" description="Helical" evidence="7">
    <location>
        <begin position="102"/>
        <end position="127"/>
    </location>
</feature>
<dbReference type="Pfam" id="PF00528">
    <property type="entry name" value="BPD_transp_1"/>
    <property type="match status" value="1"/>
</dbReference>
<dbReference type="GO" id="GO:0005886">
    <property type="term" value="C:plasma membrane"/>
    <property type="evidence" value="ECO:0007669"/>
    <property type="project" value="UniProtKB-SubCell"/>
</dbReference>
<keyword evidence="4 7" id="KW-0812">Transmembrane</keyword>
<keyword evidence="3" id="KW-1003">Cell membrane</keyword>
<evidence type="ECO:0000256" key="1">
    <source>
        <dbReference type="ARBA" id="ARBA00004651"/>
    </source>
</evidence>
<dbReference type="AlphaFoldDB" id="A0A160TP05"/>
<dbReference type="InterPro" id="IPR000515">
    <property type="entry name" value="MetI-like"/>
</dbReference>
<dbReference type="GO" id="GO:0055085">
    <property type="term" value="P:transmembrane transport"/>
    <property type="evidence" value="ECO:0007669"/>
    <property type="project" value="InterPro"/>
</dbReference>
<feature type="transmembrane region" description="Helical" evidence="7">
    <location>
        <begin position="216"/>
        <end position="234"/>
    </location>
</feature>
<feature type="transmembrane region" description="Helical" evidence="7">
    <location>
        <begin position="38"/>
        <end position="59"/>
    </location>
</feature>
<dbReference type="SUPFAM" id="SSF161098">
    <property type="entry name" value="MetI-like"/>
    <property type="match status" value="1"/>
</dbReference>
<dbReference type="Gene3D" id="1.10.3720.10">
    <property type="entry name" value="MetI-like"/>
    <property type="match status" value="1"/>
</dbReference>
<dbReference type="InterPro" id="IPR035906">
    <property type="entry name" value="MetI-like_sf"/>
</dbReference>
<evidence type="ECO:0000256" key="7">
    <source>
        <dbReference type="SAM" id="Phobius"/>
    </source>
</evidence>
<keyword evidence="2" id="KW-0813">Transport</keyword>
<evidence type="ECO:0000256" key="4">
    <source>
        <dbReference type="ARBA" id="ARBA00022692"/>
    </source>
</evidence>
<keyword evidence="6 7" id="KW-0472">Membrane</keyword>
<dbReference type="InterPro" id="IPR025966">
    <property type="entry name" value="OppC_N"/>
</dbReference>
<reference evidence="9" key="1">
    <citation type="submission" date="2015-10" db="EMBL/GenBank/DDBJ databases">
        <authorList>
            <person name="Gilbert D.G."/>
        </authorList>
    </citation>
    <scope>NUCLEOTIDE SEQUENCE</scope>
</reference>
<dbReference type="CDD" id="cd06261">
    <property type="entry name" value="TM_PBP2"/>
    <property type="match status" value="1"/>
</dbReference>
<organism evidence="9">
    <name type="scientific">hydrothermal vent metagenome</name>
    <dbReference type="NCBI Taxonomy" id="652676"/>
    <lineage>
        <taxon>unclassified sequences</taxon>
        <taxon>metagenomes</taxon>
        <taxon>ecological metagenomes</taxon>
    </lineage>
</organism>
<keyword evidence="5 7" id="KW-1133">Transmembrane helix</keyword>
<evidence type="ECO:0000256" key="6">
    <source>
        <dbReference type="ARBA" id="ARBA00023136"/>
    </source>
</evidence>
<feature type="transmembrane region" description="Helical" evidence="7">
    <location>
        <begin position="147"/>
        <end position="174"/>
    </location>
</feature>
<evidence type="ECO:0000259" key="8">
    <source>
        <dbReference type="PROSITE" id="PS50928"/>
    </source>
</evidence>
<evidence type="ECO:0000256" key="3">
    <source>
        <dbReference type="ARBA" id="ARBA00022475"/>
    </source>
</evidence>
<feature type="transmembrane region" description="Helical" evidence="7">
    <location>
        <begin position="269"/>
        <end position="289"/>
    </location>
</feature>